<feature type="compositionally biased region" description="Basic and acidic residues" evidence="2">
    <location>
        <begin position="618"/>
        <end position="702"/>
    </location>
</feature>
<feature type="compositionally biased region" description="Low complexity" evidence="2">
    <location>
        <begin position="1091"/>
        <end position="1100"/>
    </location>
</feature>
<sequence>EDEPKAGTGVATKNPAHGADPKDGPAAADAVAQEGKERGKAAGDVAEKSAKETRGKESEDAAGGAGDKKSGGGEKESEQARSDTSASEGKGTSKEGSDGEKPGGEKSGGEKSGGEKSGAEDKKTAGDAAAAETSKRADEEKKSEPDKAKEGAGPQESRGPNAEGTGSGASQGTSGGEGSAETGTEKAGGSADSGSSDSGSSGSGSSAPPSETESPQPKQSASNSASESKGSGARKEPRAQKPKAQESRPEKPQDQPQKQQAAKSEEKDDSGGRGSRTSSSRGGGSRGGGRGGGGGGGGGGAKAAPGGGKKKAAKATPNLSGMAPEEGLSAAGNLKPHQAVEAMDSVGNAADKDVGKEHKQQASKPPAMERPSGAPKTLKGKPKSGKAAEYNQDKGERAKDAKDEKAEVKGGKNPEGKIKAEEAEEPDFFQQVGMMAGKAIGEIGEFFGADVNADDLAAQFGGMPTKDEALKDAQNGAAPGVDMKGQGDEKTEEQGGNSEAKSKETAETASDDAGRKMGEDQVYPDAPKEKLEGKVPAAEGGGKGVGGGGADTGPVPGDAASEVAEKKRKPQFKKAISDGRKGIGKSREKKDQDTKKGQSQHKRQVDKEVDSNTKQQTGKREGVLKDVDKQRDDWTKDQDSELKKLGKKNSDREKSVRDDVDKEEKKTDKDVEDEKKTSDEDIEKKAEGAEKDAETRRDNDAKDSRNWLSKALSWIRDQFIKMRDAIVGIIKAAREAVVEAIKSFKETVEGWIEAARKGIVELIKEFIEDLIEFVVSMVKAIIELANKIRKFITDLINAAIELVQKLANKLKNLIKDLLEALGKLLSKILSVLKKMFLDFIKACKEALKAVVDFAKKVISAYGEFMMILVDILRDPKGWLAGAGSSAKDGATNHLFREVKNAVKEWFNQKVKEITGLTEAVYKKLMQGGWTLEKIAKEVWAAIVPQLPMIIGEVVITKVVSKLIPGAGWGSALLDLVLAAINSLSEILKAMGAVITWLKSVRKGGAGKLFAQAIAAGIVVILEMAYEWLLSGIGKYVSKVGKRLRGVAAKIGKGKGGNGDKGKGDGGSEGNDKGKGKGGDKASRKDEAGDRTTPPGSTKPTGGKGEKGETGGKGDAGDKGGDGRSTSTPANNKGDRGNRDNTPDSPNNKNKNKDGSGDGKSNKPGDKDKKPDGNDKTPSKNSTKPTSPSTKDKNGKPKDKNQDQNKDGTGNKDKDDTKPTPSPKPKPKPKPDTNKDNKDQDGSGKKDDPDGSGKKDPDKTGDSNNKSNKDKTKDGDGKKDDPDSKKDTDSDGKNKKNDPDGKKDRDGKGKKDTDGDSKGGKGRKDPDGDGKDKDEPGRPKSDKAKDEIRKDEESAASQKAPDLPKVRFETEDEDRHTLLFDGRGRSADLTVRSTPTSVAEYLGKWRAENEKLHETNPEEALKDGALFDEAWKLYEKIEQAQDALPNTKGKHGLTKGPLGDAALHGKVFRIRLRMEKLAEILAERGAKNDPLPPTILPPFVDGPRAFNFKARYIKGDVDPGTEAEEREDAHPIGWNALSALPNGLEERKSDWVRMHMLPAGLGGHASTSNLVPARKGHNTRAMHAVEHDAQRAIGKPVTYGQSTPLNSETMIWYKVNIAWGHRAYPGFPSRVDVKWGGYKRDGSTWKEKSPGTHGTWGENFAVPNLTGSNVVDLKTAEPKELKSLGLSDYFATAVRKLVRANAGDASYGKSDLIADLEDMADLASGSQGSQEMTQARREAIAVLTRESARIAL</sequence>
<feature type="compositionally biased region" description="Basic and acidic residues" evidence="2">
    <location>
        <begin position="500"/>
        <end position="519"/>
    </location>
</feature>
<feature type="compositionally biased region" description="Basic and acidic residues" evidence="2">
    <location>
        <begin position="1057"/>
        <end position="1089"/>
    </location>
</feature>
<feature type="compositionally biased region" description="Basic and acidic residues" evidence="2">
    <location>
        <begin position="391"/>
        <end position="421"/>
    </location>
</feature>
<dbReference type="InterPro" id="IPR016024">
    <property type="entry name" value="ARM-type_fold"/>
</dbReference>
<feature type="non-terminal residue" evidence="3">
    <location>
        <position position="1"/>
    </location>
</feature>
<protein>
    <submittedName>
        <fullName evidence="3">Uncharacterized protein</fullName>
    </submittedName>
</protein>
<feature type="coiled-coil region" evidence="1">
    <location>
        <begin position="796"/>
        <end position="827"/>
    </location>
</feature>
<keyword evidence="1" id="KW-0175">Coiled coil</keyword>
<feature type="compositionally biased region" description="Basic and acidic residues" evidence="2">
    <location>
        <begin position="1228"/>
        <end position="1352"/>
    </location>
</feature>
<feature type="compositionally biased region" description="Basic and acidic residues" evidence="2">
    <location>
        <begin position="1103"/>
        <end position="1121"/>
    </location>
</feature>
<feature type="compositionally biased region" description="Low complexity" evidence="2">
    <location>
        <begin position="220"/>
        <end position="231"/>
    </location>
</feature>
<accession>A0A964UMB6</accession>
<evidence type="ECO:0000256" key="2">
    <source>
        <dbReference type="SAM" id="MobiDB-lite"/>
    </source>
</evidence>
<feature type="compositionally biased region" description="Basic and acidic residues" evidence="2">
    <location>
        <begin position="233"/>
        <end position="253"/>
    </location>
</feature>
<gene>
    <name evidence="3" type="ORF">GUY60_09950</name>
</gene>
<feature type="compositionally biased region" description="Basic and acidic residues" evidence="2">
    <location>
        <begin position="575"/>
        <end position="596"/>
    </location>
</feature>
<feature type="compositionally biased region" description="Gly residues" evidence="2">
    <location>
        <begin position="165"/>
        <end position="178"/>
    </location>
</feature>
<feature type="compositionally biased region" description="Basic and acidic residues" evidence="2">
    <location>
        <begin position="350"/>
        <end position="360"/>
    </location>
</feature>
<feature type="compositionally biased region" description="Low complexity" evidence="2">
    <location>
        <begin position="1178"/>
        <end position="1188"/>
    </location>
</feature>
<feature type="compositionally biased region" description="Basic and acidic residues" evidence="2">
    <location>
        <begin position="1132"/>
        <end position="1141"/>
    </location>
</feature>
<dbReference type="Proteomes" id="UP000598297">
    <property type="component" value="Unassembled WGS sequence"/>
</dbReference>
<organism evidence="3 4">
    <name type="scientific">Streptomyces boluensis</name>
    <dbReference type="NCBI Taxonomy" id="1775135"/>
    <lineage>
        <taxon>Bacteria</taxon>
        <taxon>Bacillati</taxon>
        <taxon>Actinomycetota</taxon>
        <taxon>Actinomycetes</taxon>
        <taxon>Kitasatosporales</taxon>
        <taxon>Streptomycetaceae</taxon>
        <taxon>Streptomyces</taxon>
    </lineage>
</organism>
<feature type="compositionally biased region" description="Low complexity" evidence="2">
    <location>
        <begin position="24"/>
        <end position="33"/>
    </location>
</feature>
<dbReference type="PANTHER" id="PTHR18898:SF2">
    <property type="entry name" value="NUCLEOPROTEIN TPR"/>
    <property type="match status" value="1"/>
</dbReference>
<dbReference type="RefSeq" id="WP_161696023.1">
    <property type="nucleotide sequence ID" value="NZ_JAAAHS010000051.1"/>
</dbReference>
<name>A0A964UMB6_9ACTN</name>
<feature type="compositionally biased region" description="Basic and acidic residues" evidence="2">
    <location>
        <begin position="66"/>
        <end position="81"/>
    </location>
</feature>
<feature type="compositionally biased region" description="Basic and acidic residues" evidence="2">
    <location>
        <begin position="34"/>
        <end position="59"/>
    </location>
</feature>
<proteinExistence type="predicted"/>
<evidence type="ECO:0000256" key="1">
    <source>
        <dbReference type="SAM" id="Coils"/>
    </source>
</evidence>
<dbReference type="GO" id="GO:0006406">
    <property type="term" value="P:mRNA export from nucleus"/>
    <property type="evidence" value="ECO:0007669"/>
    <property type="project" value="TreeGrafter"/>
</dbReference>
<feature type="region of interest" description="Disordered" evidence="2">
    <location>
        <begin position="464"/>
        <end position="702"/>
    </location>
</feature>
<dbReference type="PANTHER" id="PTHR18898">
    <property type="entry name" value="NUCLEOPROTEIN TPR-RELATED"/>
    <property type="match status" value="1"/>
</dbReference>
<comment type="caution">
    <text evidence="3">The sequence shown here is derived from an EMBL/GenBank/DDBJ whole genome shotgun (WGS) entry which is preliminary data.</text>
</comment>
<feature type="compositionally biased region" description="Basic and acidic residues" evidence="2">
    <location>
        <begin position="91"/>
        <end position="125"/>
    </location>
</feature>
<reference evidence="3" key="1">
    <citation type="submission" date="2020-01" db="EMBL/GenBank/DDBJ databases">
        <title>Whole-genome analyses of novel actinobacteria.</title>
        <authorList>
            <person name="Sahin N."/>
        </authorList>
    </citation>
    <scope>NUCLEOTIDE SEQUENCE</scope>
    <source>
        <strain evidence="3">YC537</strain>
    </source>
</reference>
<feature type="compositionally biased region" description="Low complexity" evidence="2">
    <location>
        <begin position="179"/>
        <end position="210"/>
    </location>
</feature>
<evidence type="ECO:0000313" key="4">
    <source>
        <dbReference type="Proteomes" id="UP000598297"/>
    </source>
</evidence>
<dbReference type="EMBL" id="JAAAHS010000051">
    <property type="protein sequence ID" value="NBE51739.1"/>
    <property type="molecule type" value="Genomic_DNA"/>
</dbReference>
<feature type="compositionally biased region" description="Gly residues" evidence="2">
    <location>
        <begin position="281"/>
        <end position="307"/>
    </location>
</feature>
<feature type="region of interest" description="Disordered" evidence="2">
    <location>
        <begin position="1049"/>
        <end position="1369"/>
    </location>
</feature>
<dbReference type="GO" id="GO:0017056">
    <property type="term" value="F:structural constituent of nuclear pore"/>
    <property type="evidence" value="ECO:0007669"/>
    <property type="project" value="TreeGrafter"/>
</dbReference>
<feature type="compositionally biased region" description="Basic and acidic residues" evidence="2">
    <location>
        <begin position="1150"/>
        <end position="1177"/>
    </location>
</feature>
<keyword evidence="4" id="KW-1185">Reference proteome</keyword>
<dbReference type="SUPFAM" id="SSF48371">
    <property type="entry name" value="ARM repeat"/>
    <property type="match status" value="1"/>
</dbReference>
<evidence type="ECO:0000313" key="3">
    <source>
        <dbReference type="EMBL" id="NBE51739.1"/>
    </source>
</evidence>
<feature type="compositionally biased region" description="Basic and acidic residues" evidence="2">
    <location>
        <begin position="1189"/>
        <end position="1217"/>
    </location>
</feature>
<dbReference type="OrthoDB" id="9153660at2"/>
<feature type="compositionally biased region" description="Gly residues" evidence="2">
    <location>
        <begin position="539"/>
        <end position="551"/>
    </location>
</feature>
<feature type="compositionally biased region" description="Basic and acidic residues" evidence="2">
    <location>
        <begin position="133"/>
        <end position="150"/>
    </location>
</feature>
<feature type="region of interest" description="Disordered" evidence="2">
    <location>
        <begin position="1"/>
        <end position="426"/>
    </location>
</feature>